<organism evidence="1 2">
    <name type="scientific">Aneurinibacillus soli</name>
    <dbReference type="NCBI Taxonomy" id="1500254"/>
    <lineage>
        <taxon>Bacteria</taxon>
        <taxon>Bacillati</taxon>
        <taxon>Bacillota</taxon>
        <taxon>Bacilli</taxon>
        <taxon>Bacillales</taxon>
        <taxon>Paenibacillaceae</taxon>
        <taxon>Aneurinibacillus group</taxon>
        <taxon>Aneurinibacillus</taxon>
    </lineage>
</organism>
<gene>
    <name evidence="1" type="ORF">CB4_01123</name>
</gene>
<dbReference type="OrthoDB" id="2677436at2"/>
<dbReference type="KEGG" id="asoc:CB4_01123"/>
<dbReference type="Proteomes" id="UP000217696">
    <property type="component" value="Chromosome"/>
</dbReference>
<evidence type="ECO:0000313" key="1">
    <source>
        <dbReference type="EMBL" id="BAU26954.1"/>
    </source>
</evidence>
<name>A0A0U5AT22_9BACL</name>
<dbReference type="RefSeq" id="WP_096463946.1">
    <property type="nucleotide sequence ID" value="NZ_AP017312.1"/>
</dbReference>
<proteinExistence type="predicted"/>
<reference evidence="1 2" key="1">
    <citation type="submission" date="2015-12" db="EMBL/GenBank/DDBJ databases">
        <title>Genome sequence of Aneurinibacillus soli.</title>
        <authorList>
            <person name="Lee J.S."/>
            <person name="Lee K.C."/>
            <person name="Kim K.K."/>
            <person name="Lee B.W."/>
        </authorList>
    </citation>
    <scope>NUCLEOTIDE SEQUENCE [LARGE SCALE GENOMIC DNA]</scope>
    <source>
        <strain evidence="1 2">CB4</strain>
    </source>
</reference>
<keyword evidence="2" id="KW-1185">Reference proteome</keyword>
<dbReference type="AlphaFoldDB" id="A0A0U5AT22"/>
<accession>A0A0U5AT22</accession>
<evidence type="ECO:0000313" key="2">
    <source>
        <dbReference type="Proteomes" id="UP000217696"/>
    </source>
</evidence>
<protein>
    <submittedName>
        <fullName evidence="1">Uncharacterized protein</fullName>
    </submittedName>
</protein>
<dbReference type="EMBL" id="AP017312">
    <property type="protein sequence ID" value="BAU26954.1"/>
    <property type="molecule type" value="Genomic_DNA"/>
</dbReference>
<sequence>MKEVDKKQQDNVVLFPGSGERRFQMVEASVLRRLDEQEGYAERLCTMLHAGTVAEQLAAVEQLTYIYDDATITALRSYIEGERGDPVAKTLALRALKEQGQAGMIGVRKFGRLLTVDISEVPLDDGELPVGQAAVMHELERVTEAHDASVLPLALQLWTTYFFMAYPLVPDVDAHGVGVWASALHYAVTKLLGTGQTVERIADLYDVDGQAVSRCYQELQAVPGLISGG</sequence>